<name>A0A7G5IFA7_9SPHN</name>
<dbReference type="SUPFAM" id="SSF54427">
    <property type="entry name" value="NTF2-like"/>
    <property type="match status" value="2"/>
</dbReference>
<accession>A0A7G5IFA7</accession>
<reference evidence="2 3" key="1">
    <citation type="submission" date="2020-07" db="EMBL/GenBank/DDBJ databases">
        <title>Complete genome sequence for Sandaracinobacter sp. M6.</title>
        <authorList>
            <person name="Tang Y."/>
            <person name="Liu Q."/>
            <person name="Guo Z."/>
            <person name="Lei P."/>
            <person name="Huang B."/>
        </authorList>
    </citation>
    <scope>NUCLEOTIDE SEQUENCE [LARGE SCALE GENOMIC DNA]</scope>
    <source>
        <strain evidence="2 3">M6</strain>
    </source>
</reference>
<dbReference type="PANTHER" id="PTHR38436:SF1">
    <property type="entry name" value="ESTER CYCLASE"/>
    <property type="match status" value="1"/>
</dbReference>
<evidence type="ECO:0000313" key="2">
    <source>
        <dbReference type="EMBL" id="QMW22049.1"/>
    </source>
</evidence>
<dbReference type="GO" id="GO:0030638">
    <property type="term" value="P:polyketide metabolic process"/>
    <property type="evidence" value="ECO:0007669"/>
    <property type="project" value="InterPro"/>
</dbReference>
<dbReference type="Proteomes" id="UP000515292">
    <property type="component" value="Chromosome"/>
</dbReference>
<dbReference type="RefSeq" id="WP_182294894.1">
    <property type="nucleotide sequence ID" value="NZ_CP059851.1"/>
</dbReference>
<dbReference type="Pfam" id="PF07366">
    <property type="entry name" value="SnoaL"/>
    <property type="match status" value="2"/>
</dbReference>
<gene>
    <name evidence="2" type="ORF">H3309_11810</name>
</gene>
<dbReference type="KEGG" id="sand:H3309_11810"/>
<evidence type="ECO:0000256" key="1">
    <source>
        <dbReference type="SAM" id="MobiDB-lite"/>
    </source>
</evidence>
<dbReference type="Gene3D" id="3.10.450.50">
    <property type="match status" value="2"/>
</dbReference>
<keyword evidence="3" id="KW-1185">Reference proteome</keyword>
<feature type="compositionally biased region" description="Polar residues" evidence="1">
    <location>
        <begin position="10"/>
        <end position="19"/>
    </location>
</feature>
<dbReference type="PANTHER" id="PTHR38436">
    <property type="entry name" value="POLYKETIDE CYCLASE SNOAL-LIKE DOMAIN"/>
    <property type="match status" value="1"/>
</dbReference>
<dbReference type="InterPro" id="IPR009959">
    <property type="entry name" value="Cyclase_SnoaL-like"/>
</dbReference>
<dbReference type="EMBL" id="CP059851">
    <property type="protein sequence ID" value="QMW22049.1"/>
    <property type="molecule type" value="Genomic_DNA"/>
</dbReference>
<evidence type="ECO:0000313" key="3">
    <source>
        <dbReference type="Proteomes" id="UP000515292"/>
    </source>
</evidence>
<dbReference type="InterPro" id="IPR032710">
    <property type="entry name" value="NTF2-like_dom_sf"/>
</dbReference>
<dbReference type="AlphaFoldDB" id="A0A7G5IFA7"/>
<proteinExistence type="predicted"/>
<feature type="region of interest" description="Disordered" evidence="1">
    <location>
        <begin position="1"/>
        <end position="26"/>
    </location>
</feature>
<sequence>MALADHDLGSRTQGNSSSRPVKLAEPLENPVANPLRIARSAMPDGYDIALRKSVRGGTDSLLRPDQGQRRQPMRGFEEQYVDIIDYIVRITHRIWEEKDIGYIYDTYRHNCRVTDDAGLQYGRDKIVADTVHTVNAFPDIRLYADEIVWAGNEDSGFFTSHRTVITGTNTGWSRFGPPTGRKITVWCIANCLAQDNEIFEEWVIYNQSSMLQQLGFNLFEKAREFGDARVRDAAPKLLPSEPTRLAGQGKPIHLPSAPAGFDIEDAVRRAHHYSWNWRNMAALDRLYDPNLVFHGPTDRELRGLAAYKSFILSMIAMFPDIATQVDEIYWMGNDVDGYLTSVRWSGVGTHRGFGVYGPPTGRQVRIWGILQQHIVRGKVVEEWMMFNEFDLLQQIMASEPI</sequence>
<protein>
    <submittedName>
        <fullName evidence="2">Ester cyclase</fullName>
    </submittedName>
</protein>
<organism evidence="2 3">
    <name type="scientific">Sandaracinobacteroides saxicola</name>
    <dbReference type="NCBI Taxonomy" id="2759707"/>
    <lineage>
        <taxon>Bacteria</taxon>
        <taxon>Pseudomonadati</taxon>
        <taxon>Pseudomonadota</taxon>
        <taxon>Alphaproteobacteria</taxon>
        <taxon>Sphingomonadales</taxon>
        <taxon>Sphingosinicellaceae</taxon>
        <taxon>Sandaracinobacteroides</taxon>
    </lineage>
</organism>